<keyword evidence="1" id="KW-1133">Transmembrane helix</keyword>
<protein>
    <submittedName>
        <fullName evidence="2">Uncharacterized protein</fullName>
    </submittedName>
</protein>
<accession>A0AAD8K1R2</accession>
<dbReference type="EMBL" id="JAUHHV010000008">
    <property type="protein sequence ID" value="KAK1414607.1"/>
    <property type="molecule type" value="Genomic_DNA"/>
</dbReference>
<dbReference type="AlphaFoldDB" id="A0AAD8K1R2"/>
<keyword evidence="1" id="KW-0472">Membrane</keyword>
<evidence type="ECO:0000313" key="2">
    <source>
        <dbReference type="EMBL" id="KAK1414607.1"/>
    </source>
</evidence>
<proteinExistence type="predicted"/>
<keyword evidence="3" id="KW-1185">Reference proteome</keyword>
<evidence type="ECO:0000313" key="3">
    <source>
        <dbReference type="Proteomes" id="UP001229421"/>
    </source>
</evidence>
<name>A0AAD8K1R2_TARER</name>
<comment type="caution">
    <text evidence="2">The sequence shown here is derived from an EMBL/GenBank/DDBJ whole genome shotgun (WGS) entry which is preliminary data.</text>
</comment>
<organism evidence="2 3">
    <name type="scientific">Tagetes erecta</name>
    <name type="common">African marigold</name>
    <dbReference type="NCBI Taxonomy" id="13708"/>
    <lineage>
        <taxon>Eukaryota</taxon>
        <taxon>Viridiplantae</taxon>
        <taxon>Streptophyta</taxon>
        <taxon>Embryophyta</taxon>
        <taxon>Tracheophyta</taxon>
        <taxon>Spermatophyta</taxon>
        <taxon>Magnoliopsida</taxon>
        <taxon>eudicotyledons</taxon>
        <taxon>Gunneridae</taxon>
        <taxon>Pentapetalae</taxon>
        <taxon>asterids</taxon>
        <taxon>campanulids</taxon>
        <taxon>Asterales</taxon>
        <taxon>Asteraceae</taxon>
        <taxon>Asteroideae</taxon>
        <taxon>Heliantheae alliance</taxon>
        <taxon>Tageteae</taxon>
        <taxon>Tagetes</taxon>
    </lineage>
</organism>
<evidence type="ECO:0000256" key="1">
    <source>
        <dbReference type="SAM" id="Phobius"/>
    </source>
</evidence>
<keyword evidence="1" id="KW-0812">Transmembrane</keyword>
<reference evidence="2" key="1">
    <citation type="journal article" date="2023" name="bioRxiv">
        <title>Improved chromosome-level genome assembly for marigold (Tagetes erecta).</title>
        <authorList>
            <person name="Jiang F."/>
            <person name="Yuan L."/>
            <person name="Wang S."/>
            <person name="Wang H."/>
            <person name="Xu D."/>
            <person name="Wang A."/>
            <person name="Fan W."/>
        </authorList>
    </citation>
    <scope>NUCLEOTIDE SEQUENCE</scope>
    <source>
        <strain evidence="2">WSJ</strain>
        <tissue evidence="2">Leaf</tissue>
    </source>
</reference>
<sequence>MEFVKHIHHDFSGHLWNKGSFQSIEELDDLVLQFDAVIDSPGARLNGLCFWFNVRTCVLLDLIYYVILRILCIEYMFLSRCHIYCKFEPLIQDIRCFVYDVLI</sequence>
<dbReference type="Proteomes" id="UP001229421">
    <property type="component" value="Unassembled WGS sequence"/>
</dbReference>
<gene>
    <name evidence="2" type="ORF">QVD17_30355</name>
</gene>
<feature type="transmembrane region" description="Helical" evidence="1">
    <location>
        <begin position="62"/>
        <end position="78"/>
    </location>
</feature>